<proteinExistence type="predicted"/>
<evidence type="ECO:0000313" key="3">
    <source>
        <dbReference type="Proteomes" id="UP000436483"/>
    </source>
</evidence>
<organism evidence="2 3">
    <name type="scientific">Microvirga makkahensis</name>
    <dbReference type="NCBI Taxonomy" id="1128670"/>
    <lineage>
        <taxon>Bacteria</taxon>
        <taxon>Pseudomonadati</taxon>
        <taxon>Pseudomonadota</taxon>
        <taxon>Alphaproteobacteria</taxon>
        <taxon>Hyphomicrobiales</taxon>
        <taxon>Methylobacteriaceae</taxon>
        <taxon>Microvirga</taxon>
    </lineage>
</organism>
<comment type="caution">
    <text evidence="2">The sequence shown here is derived from an EMBL/GenBank/DDBJ whole genome shotgun (WGS) entry which is preliminary data.</text>
</comment>
<keyword evidence="1" id="KW-0472">Membrane</keyword>
<keyword evidence="1" id="KW-1133">Transmembrane helix</keyword>
<dbReference type="Proteomes" id="UP000436483">
    <property type="component" value="Unassembled WGS sequence"/>
</dbReference>
<protein>
    <submittedName>
        <fullName evidence="2">Uncharacterized protein</fullName>
    </submittedName>
</protein>
<sequence length="171" mass="18093">MIRWLLLVPFALLIAIGMSSVFFFIASMVDPLMATLTGETLFVGFWNLVDAVFSSDDPGPIVAEAMLTVGRIMFTLLVLPPLVIAVTGEALKMRSLFWYALATGVLTAAVPWILRGAARVANPAELHVSAILGLTGAVAGFVYWVIAGRDAGGRTPPPPPPASSLPSAEKE</sequence>
<feature type="transmembrane region" description="Helical" evidence="1">
    <location>
        <begin position="126"/>
        <end position="146"/>
    </location>
</feature>
<dbReference type="AlphaFoldDB" id="A0A7X3SQC1"/>
<dbReference type="OrthoDB" id="8455876at2"/>
<gene>
    <name evidence="2" type="ORF">GR328_18495</name>
</gene>
<reference evidence="2 3" key="1">
    <citation type="submission" date="2019-12" db="EMBL/GenBank/DDBJ databases">
        <authorList>
            <person name="Yuan C.-G."/>
        </authorList>
    </citation>
    <scope>NUCLEOTIDE SEQUENCE [LARGE SCALE GENOMIC DNA]</scope>
    <source>
        <strain evidence="2 3">KCTC 23863</strain>
    </source>
</reference>
<accession>A0A7X3SQC1</accession>
<feature type="transmembrane region" description="Helical" evidence="1">
    <location>
        <begin position="96"/>
        <end position="114"/>
    </location>
</feature>
<keyword evidence="1" id="KW-0812">Transmembrane</keyword>
<dbReference type="RefSeq" id="WP_160886383.1">
    <property type="nucleotide sequence ID" value="NZ_WURB01000016.1"/>
</dbReference>
<dbReference type="EMBL" id="WURB01000016">
    <property type="protein sequence ID" value="MXQ13416.1"/>
    <property type="molecule type" value="Genomic_DNA"/>
</dbReference>
<keyword evidence="3" id="KW-1185">Reference proteome</keyword>
<reference evidence="2 3" key="2">
    <citation type="submission" date="2020-01" db="EMBL/GenBank/DDBJ databases">
        <title>Microvirga sp. nov., an arsenate reduction bacterium isolated from Tibet hotspring sediments.</title>
        <authorList>
            <person name="Xian W.-D."/>
            <person name="Li W.-J."/>
        </authorList>
    </citation>
    <scope>NUCLEOTIDE SEQUENCE [LARGE SCALE GENOMIC DNA]</scope>
    <source>
        <strain evidence="2 3">KCTC 23863</strain>
    </source>
</reference>
<name>A0A7X3SQC1_9HYPH</name>
<evidence type="ECO:0000256" key="1">
    <source>
        <dbReference type="SAM" id="Phobius"/>
    </source>
</evidence>
<feature type="transmembrane region" description="Helical" evidence="1">
    <location>
        <begin position="61"/>
        <end position="84"/>
    </location>
</feature>
<evidence type="ECO:0000313" key="2">
    <source>
        <dbReference type="EMBL" id="MXQ13416.1"/>
    </source>
</evidence>